<evidence type="ECO:0000313" key="2">
    <source>
        <dbReference type="Proteomes" id="UP001236507"/>
    </source>
</evidence>
<dbReference type="CDD" id="cd00038">
    <property type="entry name" value="CAP_ED"/>
    <property type="match status" value="1"/>
</dbReference>
<dbReference type="RefSeq" id="WP_283346115.1">
    <property type="nucleotide sequence ID" value="NZ_JASHIF010000022.1"/>
</dbReference>
<reference evidence="1 2" key="1">
    <citation type="submission" date="2023-05" db="EMBL/GenBank/DDBJ databases">
        <title>Novel species of genus Flectobacillus isolated from stream in China.</title>
        <authorList>
            <person name="Lu H."/>
        </authorList>
    </citation>
    <scope>NUCLEOTIDE SEQUENCE [LARGE SCALE GENOMIC DNA]</scope>
    <source>
        <strain evidence="1 2">KCTC 42575</strain>
    </source>
</reference>
<gene>
    <name evidence="1" type="ORF">QM524_21210</name>
</gene>
<accession>A0ABT6YDU1</accession>
<organism evidence="1 2">
    <name type="scientific">Flectobacillus roseus</name>
    <dbReference type="NCBI Taxonomy" id="502259"/>
    <lineage>
        <taxon>Bacteria</taxon>
        <taxon>Pseudomonadati</taxon>
        <taxon>Bacteroidota</taxon>
        <taxon>Cytophagia</taxon>
        <taxon>Cytophagales</taxon>
        <taxon>Flectobacillaceae</taxon>
        <taxon>Flectobacillus</taxon>
    </lineage>
</organism>
<proteinExistence type="predicted"/>
<evidence type="ECO:0000313" key="1">
    <source>
        <dbReference type="EMBL" id="MDI9861753.1"/>
    </source>
</evidence>
<dbReference type="EMBL" id="JASHIF010000022">
    <property type="protein sequence ID" value="MDI9861753.1"/>
    <property type="molecule type" value="Genomic_DNA"/>
</dbReference>
<sequence length="187" mass="21667">MDFLQHISSKISLTEAQQERINKAFKTERHAKNTILIMPGANSQKATFVEKGLLRNYYSHNDKDITHFFFEEGFVSMNIDSVFFNQPTPYGTEALEDVTLRTIQYRDFMTLSEEIPALKDYVFLTSIQMVKLFSDRLYSLQFHTAQERYTTLLNDHPSILMRAPLGHIASYLGITQQTLSVIRSKTK</sequence>
<name>A0ABT6YDU1_9BACT</name>
<protein>
    <submittedName>
        <fullName evidence="1">Crp/Fnr family transcriptional regulator</fullName>
    </submittedName>
</protein>
<comment type="caution">
    <text evidence="1">The sequence shown here is derived from an EMBL/GenBank/DDBJ whole genome shotgun (WGS) entry which is preliminary data.</text>
</comment>
<dbReference type="Gene3D" id="2.60.120.10">
    <property type="entry name" value="Jelly Rolls"/>
    <property type="match status" value="1"/>
</dbReference>
<dbReference type="InterPro" id="IPR000595">
    <property type="entry name" value="cNMP-bd_dom"/>
</dbReference>
<dbReference type="InterPro" id="IPR014710">
    <property type="entry name" value="RmlC-like_jellyroll"/>
</dbReference>
<keyword evidence="2" id="KW-1185">Reference proteome</keyword>
<dbReference type="InterPro" id="IPR018490">
    <property type="entry name" value="cNMP-bd_dom_sf"/>
</dbReference>
<dbReference type="SUPFAM" id="SSF51206">
    <property type="entry name" value="cAMP-binding domain-like"/>
    <property type="match status" value="1"/>
</dbReference>
<dbReference type="Proteomes" id="UP001236507">
    <property type="component" value="Unassembled WGS sequence"/>
</dbReference>